<feature type="compositionally biased region" description="Polar residues" evidence="1">
    <location>
        <begin position="106"/>
        <end position="120"/>
    </location>
</feature>
<organism evidence="2">
    <name type="scientific">Arundo donax</name>
    <name type="common">Giant reed</name>
    <name type="synonym">Donax arundinaceus</name>
    <dbReference type="NCBI Taxonomy" id="35708"/>
    <lineage>
        <taxon>Eukaryota</taxon>
        <taxon>Viridiplantae</taxon>
        <taxon>Streptophyta</taxon>
        <taxon>Embryophyta</taxon>
        <taxon>Tracheophyta</taxon>
        <taxon>Spermatophyta</taxon>
        <taxon>Magnoliopsida</taxon>
        <taxon>Liliopsida</taxon>
        <taxon>Poales</taxon>
        <taxon>Poaceae</taxon>
        <taxon>PACMAD clade</taxon>
        <taxon>Arundinoideae</taxon>
        <taxon>Arundineae</taxon>
        <taxon>Arundo</taxon>
    </lineage>
</organism>
<proteinExistence type="predicted"/>
<reference evidence="2" key="1">
    <citation type="submission" date="2014-09" db="EMBL/GenBank/DDBJ databases">
        <authorList>
            <person name="Magalhaes I.L.F."/>
            <person name="Oliveira U."/>
            <person name="Santos F.R."/>
            <person name="Vidigal T.H.D.A."/>
            <person name="Brescovit A.D."/>
            <person name="Santos A.J."/>
        </authorList>
    </citation>
    <scope>NUCLEOTIDE SEQUENCE</scope>
    <source>
        <tissue evidence="2">Shoot tissue taken approximately 20 cm above the soil surface</tissue>
    </source>
</reference>
<feature type="region of interest" description="Disordered" evidence="1">
    <location>
        <begin position="88"/>
        <end position="120"/>
    </location>
</feature>
<dbReference type="EMBL" id="GBRH01274059">
    <property type="protein sequence ID" value="JAD23836.1"/>
    <property type="molecule type" value="Transcribed_RNA"/>
</dbReference>
<reference evidence="2" key="2">
    <citation type="journal article" date="2015" name="Data Brief">
        <title>Shoot transcriptome of the giant reed, Arundo donax.</title>
        <authorList>
            <person name="Barrero R.A."/>
            <person name="Guerrero F.D."/>
            <person name="Moolhuijzen P."/>
            <person name="Goolsby J.A."/>
            <person name="Tidwell J."/>
            <person name="Bellgard S.E."/>
            <person name="Bellgard M.I."/>
        </authorList>
    </citation>
    <scope>NUCLEOTIDE SEQUENCE</scope>
    <source>
        <tissue evidence="2">Shoot tissue taken approximately 20 cm above the soil surface</tissue>
    </source>
</reference>
<evidence type="ECO:0000256" key="1">
    <source>
        <dbReference type="SAM" id="MobiDB-lite"/>
    </source>
</evidence>
<dbReference type="AlphaFoldDB" id="A0A0A8YCQ1"/>
<evidence type="ECO:0000313" key="2">
    <source>
        <dbReference type="EMBL" id="JAD23836.1"/>
    </source>
</evidence>
<protein>
    <submittedName>
        <fullName evidence="2">Uncharacterized protein</fullName>
    </submittedName>
</protein>
<accession>A0A0A8YCQ1</accession>
<sequence>MFTYYKSINFGEDADSHSTPQRSANTNHTEVLGCTSELQQPLSCRGPGQRKTKPARVDGYIYDDNEDGLDVLKDADFSLKPCSKSKKKSSKKIVKPGHEHAAVNGQHISQNTRAPLSSNGENKSLPLITGKQYACRDALLSSLVVAWSPVVSLSNFTSYLSRIGAFLPLAPSLGMFLFGKCVSLNTIL</sequence>
<name>A0A0A8YCQ1_ARUDO</name>